<proteinExistence type="predicted"/>
<organism evidence="1 2">
    <name type="scientific">Novipirellula caenicola</name>
    <dbReference type="NCBI Taxonomy" id="1536901"/>
    <lineage>
        <taxon>Bacteria</taxon>
        <taxon>Pseudomonadati</taxon>
        <taxon>Planctomycetota</taxon>
        <taxon>Planctomycetia</taxon>
        <taxon>Pirellulales</taxon>
        <taxon>Pirellulaceae</taxon>
        <taxon>Novipirellula</taxon>
    </lineage>
</organism>
<keyword evidence="2" id="KW-1185">Reference proteome</keyword>
<sequence length="55" mass="6134">MMNRSPDLIKSQPPTIGLCPRMREETCNMLCPWGRRGGCGTEKIASHWMGLAEAD</sequence>
<comment type="caution">
    <text evidence="1">The sequence shown here is derived from an EMBL/GenBank/DDBJ whole genome shotgun (WGS) entry which is preliminary data.</text>
</comment>
<evidence type="ECO:0000313" key="1">
    <source>
        <dbReference type="EMBL" id="GAA5510118.1"/>
    </source>
</evidence>
<dbReference type="EMBL" id="BAABRO010000019">
    <property type="protein sequence ID" value="GAA5510118.1"/>
    <property type="molecule type" value="Genomic_DNA"/>
</dbReference>
<protein>
    <submittedName>
        <fullName evidence="1">Uncharacterized protein</fullName>
    </submittedName>
</protein>
<evidence type="ECO:0000313" key="2">
    <source>
        <dbReference type="Proteomes" id="UP001416858"/>
    </source>
</evidence>
<name>A0ABP9VYA8_9BACT</name>
<gene>
    <name evidence="1" type="ORF">Rcae01_05624</name>
</gene>
<accession>A0ABP9VYA8</accession>
<reference evidence="1 2" key="1">
    <citation type="submission" date="2024-02" db="EMBL/GenBank/DDBJ databases">
        <title>Rhodopirellula caenicola NBRC 110016.</title>
        <authorList>
            <person name="Ichikawa N."/>
            <person name="Katano-Makiyama Y."/>
            <person name="Hidaka K."/>
        </authorList>
    </citation>
    <scope>NUCLEOTIDE SEQUENCE [LARGE SCALE GENOMIC DNA]</scope>
    <source>
        <strain evidence="1 2">NBRC 110016</strain>
    </source>
</reference>
<dbReference type="Proteomes" id="UP001416858">
    <property type="component" value="Unassembled WGS sequence"/>
</dbReference>